<dbReference type="InterPro" id="IPR020846">
    <property type="entry name" value="MFS_dom"/>
</dbReference>
<keyword evidence="2" id="KW-0813">Transport</keyword>
<dbReference type="CDD" id="cd17369">
    <property type="entry name" value="MFS_ShiA_like"/>
    <property type="match status" value="1"/>
</dbReference>
<feature type="domain" description="Major facilitator superfamily (MFS) profile" evidence="8">
    <location>
        <begin position="19"/>
        <end position="424"/>
    </location>
</feature>
<dbReference type="GO" id="GO:0005886">
    <property type="term" value="C:plasma membrane"/>
    <property type="evidence" value="ECO:0007669"/>
    <property type="project" value="UniProtKB-SubCell"/>
</dbReference>
<feature type="transmembrane region" description="Helical" evidence="7">
    <location>
        <begin position="192"/>
        <end position="211"/>
    </location>
</feature>
<dbReference type="PANTHER" id="PTHR43045:SF1">
    <property type="entry name" value="SHIKIMATE TRANSPORTER"/>
    <property type="match status" value="1"/>
</dbReference>
<feature type="transmembrane region" description="Helical" evidence="7">
    <location>
        <begin position="373"/>
        <end position="392"/>
    </location>
</feature>
<feature type="transmembrane region" description="Helical" evidence="7">
    <location>
        <begin position="92"/>
        <end position="114"/>
    </location>
</feature>
<dbReference type="PANTHER" id="PTHR43045">
    <property type="entry name" value="SHIKIMATE TRANSPORTER"/>
    <property type="match status" value="1"/>
</dbReference>
<evidence type="ECO:0000256" key="7">
    <source>
        <dbReference type="SAM" id="Phobius"/>
    </source>
</evidence>
<protein>
    <submittedName>
        <fullName evidence="9">MFS transporter</fullName>
    </submittedName>
</protein>
<dbReference type="InterPro" id="IPR011701">
    <property type="entry name" value="MFS"/>
</dbReference>
<sequence>MTENIVGNPTRALTQSGKVSIASMIGSAVESYDFFIYGTASAAYFGKVFFAAQEPIVGVLASFATLAVGFLMRPVGGYLAGHFGDRVGRKAVLFWSLIIMGAATVLVGALPTYAQVGVVAPILLILLRMIQGIGFGAEWGGAVLMAVEHAPAARRGFFGAIPQIGIPAGLLLANGAFLLSQALLSGDWVWRAPFLASLIMVVIGIFIRLSISESPDFTRVKEQDAIVRQPALTVLRRDWRMVLKITALRMAETGGYYVTTSFVLSYVGLASITDKSSVLIGTMVGSALGLVSHLFFGALSDRIGRKPVFLIGAIFTILFGIPMFLLINTGSVIMVVVAVALALLLSHDPIFAVESSWFSEQFPANVRSSGISLGYNAASLVAGVLPFIAVAVYGSVGWMGAALIFVLLGVISTAAAVFMKETAPIKSGEMSMEKVAA</sequence>
<reference evidence="9" key="1">
    <citation type="submission" date="2024-07" db="EMBL/GenBank/DDBJ databases">
        <authorList>
            <person name="fu j."/>
        </authorList>
    </citation>
    <scope>NUCLEOTIDE SEQUENCE</scope>
    <source>
        <strain evidence="9">P10A9</strain>
    </source>
</reference>
<organism evidence="9">
    <name type="scientific">Sinomonas puerhi</name>
    <dbReference type="NCBI Taxonomy" id="3238584"/>
    <lineage>
        <taxon>Bacteria</taxon>
        <taxon>Bacillati</taxon>
        <taxon>Actinomycetota</taxon>
        <taxon>Actinomycetes</taxon>
        <taxon>Micrococcales</taxon>
        <taxon>Micrococcaceae</taxon>
        <taxon>Sinomonas</taxon>
    </lineage>
</organism>
<feature type="transmembrane region" description="Helical" evidence="7">
    <location>
        <begin position="398"/>
        <end position="418"/>
    </location>
</feature>
<feature type="transmembrane region" description="Helical" evidence="7">
    <location>
        <begin position="120"/>
        <end position="145"/>
    </location>
</feature>
<feature type="transmembrane region" description="Helical" evidence="7">
    <location>
        <begin position="308"/>
        <end position="327"/>
    </location>
</feature>
<keyword evidence="6 7" id="KW-0472">Membrane</keyword>
<dbReference type="PROSITE" id="PS50850">
    <property type="entry name" value="MFS"/>
    <property type="match status" value="1"/>
</dbReference>
<dbReference type="Gene3D" id="1.20.1250.20">
    <property type="entry name" value="MFS general substrate transporter like domains"/>
    <property type="match status" value="2"/>
</dbReference>
<dbReference type="AlphaFoldDB" id="A0AB39L109"/>
<dbReference type="RefSeq" id="WP_369045459.1">
    <property type="nucleotide sequence ID" value="NZ_CP163302.1"/>
</dbReference>
<evidence type="ECO:0000259" key="8">
    <source>
        <dbReference type="PROSITE" id="PS50850"/>
    </source>
</evidence>
<keyword evidence="5 7" id="KW-1133">Transmembrane helix</keyword>
<feature type="transmembrane region" description="Helical" evidence="7">
    <location>
        <begin position="254"/>
        <end position="272"/>
    </location>
</feature>
<evidence type="ECO:0000256" key="4">
    <source>
        <dbReference type="ARBA" id="ARBA00022692"/>
    </source>
</evidence>
<keyword evidence="4 7" id="KW-0812">Transmembrane</keyword>
<accession>A0AB39L109</accession>
<evidence type="ECO:0000256" key="3">
    <source>
        <dbReference type="ARBA" id="ARBA00022475"/>
    </source>
</evidence>
<evidence type="ECO:0000256" key="5">
    <source>
        <dbReference type="ARBA" id="ARBA00022989"/>
    </source>
</evidence>
<dbReference type="KEGG" id="spue:AB5L97_16470"/>
<comment type="subcellular location">
    <subcellularLocation>
        <location evidence="1">Cell membrane</location>
        <topology evidence="1">Multi-pass membrane protein</topology>
    </subcellularLocation>
</comment>
<proteinExistence type="predicted"/>
<dbReference type="Pfam" id="PF07690">
    <property type="entry name" value="MFS_1"/>
    <property type="match status" value="1"/>
</dbReference>
<feature type="transmembrane region" description="Helical" evidence="7">
    <location>
        <begin position="56"/>
        <end position="80"/>
    </location>
</feature>
<dbReference type="InterPro" id="IPR036259">
    <property type="entry name" value="MFS_trans_sf"/>
</dbReference>
<keyword evidence="3" id="KW-1003">Cell membrane</keyword>
<dbReference type="SUPFAM" id="SSF103473">
    <property type="entry name" value="MFS general substrate transporter"/>
    <property type="match status" value="1"/>
</dbReference>
<dbReference type="GO" id="GO:0022857">
    <property type="term" value="F:transmembrane transporter activity"/>
    <property type="evidence" value="ECO:0007669"/>
    <property type="project" value="InterPro"/>
</dbReference>
<evidence type="ECO:0000256" key="2">
    <source>
        <dbReference type="ARBA" id="ARBA00022448"/>
    </source>
</evidence>
<dbReference type="EMBL" id="CP163302">
    <property type="protein sequence ID" value="XDP44843.1"/>
    <property type="molecule type" value="Genomic_DNA"/>
</dbReference>
<gene>
    <name evidence="9" type="ORF">AB5L97_16470</name>
</gene>
<feature type="transmembrane region" description="Helical" evidence="7">
    <location>
        <begin position="157"/>
        <end position="180"/>
    </location>
</feature>
<evidence type="ECO:0000256" key="1">
    <source>
        <dbReference type="ARBA" id="ARBA00004651"/>
    </source>
</evidence>
<feature type="transmembrane region" description="Helical" evidence="7">
    <location>
        <begin position="333"/>
        <end position="353"/>
    </location>
</feature>
<evidence type="ECO:0000256" key="6">
    <source>
        <dbReference type="ARBA" id="ARBA00023136"/>
    </source>
</evidence>
<name>A0AB39L109_9MICC</name>
<feature type="transmembrane region" description="Helical" evidence="7">
    <location>
        <begin position="278"/>
        <end position="296"/>
    </location>
</feature>
<evidence type="ECO:0000313" key="9">
    <source>
        <dbReference type="EMBL" id="XDP44843.1"/>
    </source>
</evidence>